<reference evidence="7 8" key="1">
    <citation type="submission" date="2019-09" db="EMBL/GenBank/DDBJ databases">
        <title>Complete genome sequence of Arachidicoccus sp. B3-10 isolated from apple orchard soil.</title>
        <authorList>
            <person name="Kim H.S."/>
            <person name="Han K.-I."/>
            <person name="Suh M.K."/>
            <person name="Lee K.C."/>
            <person name="Eom M.K."/>
            <person name="Kim J.-S."/>
            <person name="Kang S.W."/>
            <person name="Sin Y."/>
            <person name="Lee J.-S."/>
        </authorList>
    </citation>
    <scope>NUCLEOTIDE SEQUENCE [LARGE SCALE GENOMIC DNA]</scope>
    <source>
        <strain evidence="7 8">B3-10</strain>
    </source>
</reference>
<dbReference type="Proteomes" id="UP000292424">
    <property type="component" value="Chromosome"/>
</dbReference>
<dbReference type="PANTHER" id="PTHR42852">
    <property type="entry name" value="THIOL:DISULFIDE INTERCHANGE PROTEIN DSBE"/>
    <property type="match status" value="1"/>
</dbReference>
<dbReference type="GO" id="GO:0016491">
    <property type="term" value="F:oxidoreductase activity"/>
    <property type="evidence" value="ECO:0007669"/>
    <property type="project" value="InterPro"/>
</dbReference>
<name>A0A5P2GBE1_9BACT</name>
<dbReference type="AlphaFoldDB" id="A0A5P2GBE1"/>
<keyword evidence="2" id="KW-0201">Cytochrome c-type biogenesis</keyword>
<accession>A0A5P2GBE1</accession>
<dbReference type="InterPro" id="IPR013766">
    <property type="entry name" value="Thioredoxin_domain"/>
</dbReference>
<feature type="chain" id="PRO_5024375529" evidence="5">
    <location>
        <begin position="23"/>
        <end position="387"/>
    </location>
</feature>
<dbReference type="Pfam" id="PF00578">
    <property type="entry name" value="AhpC-TSA"/>
    <property type="match status" value="1"/>
</dbReference>
<dbReference type="GO" id="GO:0030313">
    <property type="term" value="C:cell envelope"/>
    <property type="evidence" value="ECO:0007669"/>
    <property type="project" value="UniProtKB-SubCell"/>
</dbReference>
<keyword evidence="8" id="KW-1185">Reference proteome</keyword>
<keyword evidence="5" id="KW-0732">Signal</keyword>
<organism evidence="7 8">
    <name type="scientific">Rhizosphaericola mali</name>
    <dbReference type="NCBI Taxonomy" id="2545455"/>
    <lineage>
        <taxon>Bacteria</taxon>
        <taxon>Pseudomonadati</taxon>
        <taxon>Bacteroidota</taxon>
        <taxon>Chitinophagia</taxon>
        <taxon>Chitinophagales</taxon>
        <taxon>Chitinophagaceae</taxon>
        <taxon>Rhizosphaericola</taxon>
    </lineage>
</organism>
<dbReference type="EMBL" id="CP044016">
    <property type="protein sequence ID" value="QES90533.1"/>
    <property type="molecule type" value="Genomic_DNA"/>
</dbReference>
<dbReference type="CDD" id="cd02966">
    <property type="entry name" value="TlpA_like_family"/>
    <property type="match status" value="1"/>
</dbReference>
<evidence type="ECO:0000313" key="7">
    <source>
        <dbReference type="EMBL" id="QES90533.1"/>
    </source>
</evidence>
<evidence type="ECO:0000256" key="4">
    <source>
        <dbReference type="ARBA" id="ARBA00023284"/>
    </source>
</evidence>
<dbReference type="PANTHER" id="PTHR42852:SF6">
    <property type="entry name" value="THIOL:DISULFIDE INTERCHANGE PROTEIN DSBE"/>
    <property type="match status" value="1"/>
</dbReference>
<feature type="signal peptide" evidence="5">
    <location>
        <begin position="1"/>
        <end position="22"/>
    </location>
</feature>
<evidence type="ECO:0000256" key="1">
    <source>
        <dbReference type="ARBA" id="ARBA00004196"/>
    </source>
</evidence>
<keyword evidence="4" id="KW-0676">Redox-active center</keyword>
<evidence type="ECO:0000256" key="3">
    <source>
        <dbReference type="ARBA" id="ARBA00023157"/>
    </source>
</evidence>
<dbReference type="GO" id="GO:0016209">
    <property type="term" value="F:antioxidant activity"/>
    <property type="evidence" value="ECO:0007669"/>
    <property type="project" value="InterPro"/>
</dbReference>
<dbReference type="InterPro" id="IPR050553">
    <property type="entry name" value="Thioredoxin_ResA/DsbE_sf"/>
</dbReference>
<dbReference type="Gene3D" id="3.40.30.10">
    <property type="entry name" value="Glutaredoxin"/>
    <property type="match status" value="1"/>
</dbReference>
<dbReference type="RefSeq" id="WP_131331518.1">
    <property type="nucleotide sequence ID" value="NZ_CP044016.1"/>
</dbReference>
<keyword evidence="3" id="KW-1015">Disulfide bond</keyword>
<feature type="domain" description="Thioredoxin" evidence="6">
    <location>
        <begin position="251"/>
        <end position="387"/>
    </location>
</feature>
<dbReference type="KEGG" id="arac:E0W69_018340"/>
<dbReference type="InterPro" id="IPR000866">
    <property type="entry name" value="AhpC/TSA"/>
</dbReference>
<dbReference type="OrthoDB" id="9815205at2"/>
<comment type="subcellular location">
    <subcellularLocation>
        <location evidence="1">Cell envelope</location>
    </subcellularLocation>
</comment>
<dbReference type="GO" id="GO:0017004">
    <property type="term" value="P:cytochrome complex assembly"/>
    <property type="evidence" value="ECO:0007669"/>
    <property type="project" value="UniProtKB-KW"/>
</dbReference>
<sequence>MKRIILPIVLMLIEILSNNAYGQNSESIHSILQLVSQNLKHLGKVSYNYSRETNYASEDYHNKFSGTSYIDFSQLNPTFQLETAAYKTIYNGNESFLMDKKDRTMEIAFKPNYNSFVNLSFFVNSLFTLRNGLSLFIADSSVEKRITDTLISGKSYLEVTCTLHNKTLNGFGNETTPTTLKRDFLYHIIIDKTTYLPIAVIQKNDAEPKDFMTTTFSNIKNNVAAPGELSWYFSTYANDFKIISKKKLELIKPNVSAPDWSLPFYDSSDSLQLKNLKGKVILLDFWMKNCGPCIASVPKLNELMKKYQNKLNLIGINRYDSKKDIDVFYKKHNPDYRTLYDVTGIVTKAYGVDGFPQLVLIDTHGIVRYAGNSDIGVVEKILDNNLQ</sequence>
<gene>
    <name evidence="7" type="ORF">E0W69_018340</name>
</gene>
<evidence type="ECO:0000256" key="5">
    <source>
        <dbReference type="SAM" id="SignalP"/>
    </source>
</evidence>
<dbReference type="PROSITE" id="PS51352">
    <property type="entry name" value="THIOREDOXIN_2"/>
    <property type="match status" value="1"/>
</dbReference>
<evidence type="ECO:0000259" key="6">
    <source>
        <dbReference type="PROSITE" id="PS51352"/>
    </source>
</evidence>
<evidence type="ECO:0000256" key="2">
    <source>
        <dbReference type="ARBA" id="ARBA00022748"/>
    </source>
</evidence>
<proteinExistence type="predicted"/>
<protein>
    <submittedName>
        <fullName evidence="7">TlpA family protein disulfide reductase</fullName>
    </submittedName>
</protein>
<evidence type="ECO:0000313" key="8">
    <source>
        <dbReference type="Proteomes" id="UP000292424"/>
    </source>
</evidence>
<dbReference type="InterPro" id="IPR036249">
    <property type="entry name" value="Thioredoxin-like_sf"/>
</dbReference>
<dbReference type="SUPFAM" id="SSF52833">
    <property type="entry name" value="Thioredoxin-like"/>
    <property type="match status" value="1"/>
</dbReference>